<accession>A0A174IWM7</accession>
<evidence type="ECO:0008006" key="3">
    <source>
        <dbReference type="Google" id="ProtNLM"/>
    </source>
</evidence>
<name>A0A174IWM7_9FIRM</name>
<dbReference type="InterPro" id="IPR032349">
    <property type="entry name" value="DUF4865"/>
</dbReference>
<evidence type="ECO:0000313" key="2">
    <source>
        <dbReference type="Proteomes" id="UP000095651"/>
    </source>
</evidence>
<dbReference type="EMBL" id="CYZE01000013">
    <property type="protein sequence ID" value="CUO89375.1"/>
    <property type="molecule type" value="Genomic_DNA"/>
</dbReference>
<dbReference type="Pfam" id="PF16157">
    <property type="entry name" value="DUF4865"/>
    <property type="match status" value="1"/>
</dbReference>
<proteinExistence type="predicted"/>
<organism evidence="1 2">
    <name type="scientific">Hungatella hathewayi</name>
    <dbReference type="NCBI Taxonomy" id="154046"/>
    <lineage>
        <taxon>Bacteria</taxon>
        <taxon>Bacillati</taxon>
        <taxon>Bacillota</taxon>
        <taxon>Clostridia</taxon>
        <taxon>Lachnospirales</taxon>
        <taxon>Lachnospiraceae</taxon>
        <taxon>Hungatella</taxon>
    </lineage>
</organism>
<dbReference type="Proteomes" id="UP000095651">
    <property type="component" value="Unassembled WGS sequence"/>
</dbReference>
<sequence>MIAMQYKIALPDHYDMNLIRQRVRHNGTKTDGFEDLLFKAYLIRENQGGSEGGNEYSPLYLWKDSPGMIHFIWDGYYDNIVSSFGRQCIKLGIPLFADIGKEFLTSRFVLETEQVIPASQRMVRPHFSAVGNGCTGKVLICDPEQWVQKEYSFFGKKPDSSVEGTVYEVLHLSV</sequence>
<protein>
    <recommendedName>
        <fullName evidence="3">DUF4865 family protein</fullName>
    </recommendedName>
</protein>
<reference evidence="1 2" key="1">
    <citation type="submission" date="2015-09" db="EMBL/GenBank/DDBJ databases">
        <authorList>
            <consortium name="Pathogen Informatics"/>
        </authorList>
    </citation>
    <scope>NUCLEOTIDE SEQUENCE [LARGE SCALE GENOMIC DNA]</scope>
    <source>
        <strain evidence="1 2">2789STDY5608850</strain>
    </source>
</reference>
<dbReference type="AlphaFoldDB" id="A0A174IWM7"/>
<gene>
    <name evidence="1" type="ORF">ERS852407_04325</name>
</gene>
<evidence type="ECO:0000313" key="1">
    <source>
        <dbReference type="EMBL" id="CUO89375.1"/>
    </source>
</evidence>
<dbReference type="RefSeq" id="WP_055658270.1">
    <property type="nucleotide sequence ID" value="NZ_CABIXC010000013.1"/>
</dbReference>